<evidence type="ECO:0000256" key="6">
    <source>
        <dbReference type="ARBA" id="ARBA00023310"/>
    </source>
</evidence>
<keyword evidence="3" id="KW-0375">Hydrogen ion transport</keyword>
<organism evidence="7 8">
    <name type="scientific">Candidatus Thalassarchaeum betae</name>
    <dbReference type="NCBI Taxonomy" id="2599289"/>
    <lineage>
        <taxon>Archaea</taxon>
        <taxon>Methanobacteriati</taxon>
        <taxon>Thermoplasmatota</taxon>
        <taxon>Candidatus Poseidoniia</taxon>
        <taxon>Candidatus Poseidoniales</taxon>
        <taxon>Candidatus Thalassarchaeaceae</taxon>
        <taxon>Candidatus Thalassarchaeum</taxon>
    </lineage>
</organism>
<keyword evidence="6" id="KW-0066">ATP synthesis</keyword>
<protein>
    <recommendedName>
        <fullName evidence="9">V-ATPase subunit E</fullName>
    </recommendedName>
</protein>
<evidence type="ECO:0008006" key="9">
    <source>
        <dbReference type="Google" id="ProtNLM"/>
    </source>
</evidence>
<dbReference type="EMBL" id="PSPG01000005">
    <property type="protein sequence ID" value="PXF21810.1"/>
    <property type="molecule type" value="Genomic_DNA"/>
</dbReference>
<keyword evidence="2" id="KW-0813">Transport</keyword>
<comment type="caution">
    <text evidence="7">The sequence shown here is derived from an EMBL/GenBank/DDBJ whole genome shotgun (WGS) entry which is preliminary data.</text>
</comment>
<keyword evidence="5" id="KW-0472">Membrane</keyword>
<proteinExistence type="inferred from homology"/>
<dbReference type="Proteomes" id="UP000248161">
    <property type="component" value="Unassembled WGS sequence"/>
</dbReference>
<evidence type="ECO:0000313" key="8">
    <source>
        <dbReference type="Proteomes" id="UP000248161"/>
    </source>
</evidence>
<name>A0A2V3HRR9_9ARCH</name>
<sequence length="201" mass="21908">MNVRDEEQEETHMTLDALASDIDAAAEEEAKAITDAAKAKAKATIAEARKELKSLRSEISSRAMRECSQIMTETVASARQANQKSMLIARREELDATRESVREMIGSTNLKGRSGLLQSLIGEAMRDAEAGMILRPVGIDRPALESAGSDFEFGDDIDGLGGFVLEAPDGSVLLDYRFDGRLEKSWITALPRVTSVLFGEK</sequence>
<dbReference type="GO" id="GO:0006754">
    <property type="term" value="P:ATP biosynthetic process"/>
    <property type="evidence" value="ECO:0007669"/>
    <property type="project" value="UniProtKB-KW"/>
</dbReference>
<dbReference type="Pfam" id="PF01991">
    <property type="entry name" value="vATP-synt_E"/>
    <property type="match status" value="1"/>
</dbReference>
<evidence type="ECO:0000256" key="5">
    <source>
        <dbReference type="ARBA" id="ARBA00023136"/>
    </source>
</evidence>
<evidence type="ECO:0000313" key="7">
    <source>
        <dbReference type="EMBL" id="PXF21810.1"/>
    </source>
</evidence>
<dbReference type="SUPFAM" id="SSF160527">
    <property type="entry name" value="V-type ATPase subunit E-like"/>
    <property type="match status" value="1"/>
</dbReference>
<evidence type="ECO:0000256" key="3">
    <source>
        <dbReference type="ARBA" id="ARBA00022781"/>
    </source>
</evidence>
<dbReference type="AlphaFoldDB" id="A0A2V3HRR9"/>
<evidence type="ECO:0000256" key="4">
    <source>
        <dbReference type="ARBA" id="ARBA00023065"/>
    </source>
</evidence>
<dbReference type="GO" id="GO:0033178">
    <property type="term" value="C:proton-transporting two-sector ATPase complex, catalytic domain"/>
    <property type="evidence" value="ECO:0007669"/>
    <property type="project" value="InterPro"/>
</dbReference>
<comment type="similarity">
    <text evidence="1">Belongs to the V-ATPase E subunit family.</text>
</comment>
<evidence type="ECO:0000256" key="2">
    <source>
        <dbReference type="ARBA" id="ARBA00022448"/>
    </source>
</evidence>
<dbReference type="Gene3D" id="3.30.2320.30">
    <property type="entry name" value="ATP synthase, E subunit, C-terminal"/>
    <property type="match status" value="1"/>
</dbReference>
<accession>A0A2V3HRR9</accession>
<reference evidence="7 8" key="1">
    <citation type="journal article" date="2015" name="Nat. Commun.">
        <title>Genomic and transcriptomic evidence for scavenging of diverse organic compounds by widespread deep-sea archaea.</title>
        <authorList>
            <person name="Li M."/>
            <person name="Baker B.J."/>
            <person name="Anantharaman K."/>
            <person name="Jain S."/>
            <person name="Breier J.A."/>
            <person name="Dick G.J."/>
        </authorList>
    </citation>
    <scope>NUCLEOTIDE SEQUENCE [LARGE SCALE GENOMIC DNA]</scope>
    <source>
        <strain evidence="7">Cayman_51_deep</strain>
    </source>
</reference>
<dbReference type="InterPro" id="IPR038495">
    <property type="entry name" value="ATPase_E_C"/>
</dbReference>
<keyword evidence="4" id="KW-0406">Ion transport</keyword>
<dbReference type="InterPro" id="IPR002842">
    <property type="entry name" value="ATPase_V1_Esu"/>
</dbReference>
<dbReference type="GO" id="GO:0046961">
    <property type="term" value="F:proton-transporting ATPase activity, rotational mechanism"/>
    <property type="evidence" value="ECO:0007669"/>
    <property type="project" value="InterPro"/>
</dbReference>
<evidence type="ECO:0000256" key="1">
    <source>
        <dbReference type="ARBA" id="ARBA00005901"/>
    </source>
</evidence>
<gene>
    <name evidence="7" type="ORF">CXX69_03155</name>
</gene>